<dbReference type="Gene3D" id="1.10.1370.40">
    <property type="match status" value="1"/>
</dbReference>
<keyword evidence="10" id="KW-1185">Reference proteome</keyword>
<proteinExistence type="inferred from homology"/>
<dbReference type="EC" id="3.4.24.-" evidence="9"/>
<evidence type="ECO:0000259" key="8">
    <source>
        <dbReference type="Pfam" id="PF01432"/>
    </source>
</evidence>
<name>A0ABZ0INY8_9BACT</name>
<comment type="similarity">
    <text evidence="1 7">Belongs to the peptidase M3 family.</text>
</comment>
<dbReference type="Proteomes" id="UP001302349">
    <property type="component" value="Chromosome"/>
</dbReference>
<feature type="domain" description="Peptidase M3A/M3B catalytic" evidence="8">
    <location>
        <begin position="227"/>
        <end position="675"/>
    </location>
</feature>
<gene>
    <name evidence="9" type="ORF">RT717_25585</name>
</gene>
<dbReference type="InterPro" id="IPR034005">
    <property type="entry name" value="M3A_DCP"/>
</dbReference>
<evidence type="ECO:0000313" key="10">
    <source>
        <dbReference type="Proteomes" id="UP001302349"/>
    </source>
</evidence>
<keyword evidence="3 7" id="KW-0479">Metal-binding</keyword>
<protein>
    <submittedName>
        <fullName evidence="9">M3 family metallopeptidase</fullName>
        <ecNumber evidence="9">3.4.24.-</ecNumber>
    </submittedName>
</protein>
<dbReference type="EMBL" id="CP136051">
    <property type="protein sequence ID" value="WOK06451.1"/>
    <property type="molecule type" value="Genomic_DNA"/>
</dbReference>
<keyword evidence="6 7" id="KW-0482">Metalloprotease</keyword>
<evidence type="ECO:0000256" key="7">
    <source>
        <dbReference type="RuleBase" id="RU003435"/>
    </source>
</evidence>
<evidence type="ECO:0000256" key="6">
    <source>
        <dbReference type="ARBA" id="ARBA00023049"/>
    </source>
</evidence>
<comment type="cofactor">
    <cofactor evidence="7">
        <name>Zn(2+)</name>
        <dbReference type="ChEBI" id="CHEBI:29105"/>
    </cofactor>
    <text evidence="7">Binds 1 zinc ion.</text>
</comment>
<evidence type="ECO:0000256" key="4">
    <source>
        <dbReference type="ARBA" id="ARBA00022801"/>
    </source>
</evidence>
<organism evidence="9 10">
    <name type="scientific">Imperialibacter roseus</name>
    <dbReference type="NCBI Taxonomy" id="1324217"/>
    <lineage>
        <taxon>Bacteria</taxon>
        <taxon>Pseudomonadati</taxon>
        <taxon>Bacteroidota</taxon>
        <taxon>Cytophagia</taxon>
        <taxon>Cytophagales</taxon>
        <taxon>Flammeovirgaceae</taxon>
        <taxon>Imperialibacter</taxon>
    </lineage>
</organism>
<reference evidence="9 10" key="1">
    <citation type="journal article" date="2023" name="Microbiol. Resour. Announc.">
        <title>Complete Genome Sequence of Imperialibacter roseus strain P4T.</title>
        <authorList>
            <person name="Tizabi D.R."/>
            <person name="Bachvaroff T."/>
            <person name="Hill R.T."/>
        </authorList>
    </citation>
    <scope>NUCLEOTIDE SEQUENCE [LARGE SCALE GENOMIC DNA]</scope>
    <source>
        <strain evidence="9 10">P4T</strain>
    </source>
</reference>
<dbReference type="Gene3D" id="3.40.390.10">
    <property type="entry name" value="Collagenase (Catalytic Domain)"/>
    <property type="match status" value="1"/>
</dbReference>
<dbReference type="RefSeq" id="WP_317489174.1">
    <property type="nucleotide sequence ID" value="NZ_CP136051.1"/>
</dbReference>
<dbReference type="SUPFAM" id="SSF55486">
    <property type="entry name" value="Metalloproteases ('zincins'), catalytic domain"/>
    <property type="match status" value="1"/>
</dbReference>
<dbReference type="InterPro" id="IPR045090">
    <property type="entry name" value="Pept_M3A_M3B"/>
</dbReference>
<keyword evidence="5 7" id="KW-0862">Zinc</keyword>
<dbReference type="CDD" id="cd06456">
    <property type="entry name" value="M3A_DCP"/>
    <property type="match status" value="1"/>
</dbReference>
<dbReference type="GO" id="GO:0016787">
    <property type="term" value="F:hydrolase activity"/>
    <property type="evidence" value="ECO:0007669"/>
    <property type="project" value="UniProtKB-KW"/>
</dbReference>
<keyword evidence="4 7" id="KW-0378">Hydrolase</keyword>
<keyword evidence="2 7" id="KW-0645">Protease</keyword>
<evidence type="ECO:0000313" key="9">
    <source>
        <dbReference type="EMBL" id="WOK06451.1"/>
    </source>
</evidence>
<accession>A0ABZ0INY8</accession>
<dbReference type="InterPro" id="IPR001567">
    <property type="entry name" value="Pept_M3A_M3B_dom"/>
</dbReference>
<evidence type="ECO:0000256" key="1">
    <source>
        <dbReference type="ARBA" id="ARBA00006040"/>
    </source>
</evidence>
<sequence length="679" mass="77765">MSNPLLENFNTPFDTIPFRKIKNEHFLPAFIEGIRLAKEEIALLTESTEPATFENTVVALEASGNKVDLISNIFFNLNSAETSDDMQALAKDISPLLSEFSNDVMLNEALFKKVKLVYETADKTKLDEESLTLLEKTYKGFVRNGANLQEDKKERLRSIDKEISVLGQQYGENVLKETNAFSMEVADEKELDGLPDFVKEAAAETAKEKGKEGVWIFTLQYPSYIPFMTYSANRELRKKMFMAYGSRSFKGNEFDNQEVVKKLVQLRFERAQLLGYPTHAHFVLEERMAETPEKVNEFLTDILAISQPATLKDVEELTAYAKKLDGLDKIERWDFAYYSEKLKKEKYEVDDELLKPYFQLEKVIDGVFKVAEKLFGIHFVENKEIDRYHPEVLVYEVRNDKNELVAIFYADFFPREGKRGGAWMTVFRQQKKVNGEDKRPHISIVCSFTKPTKSTPSLLTSNEVQTLFHEFGHALHGMLAKGNYGSLSGTNVYWDFVELPSQILENWTLEKDCLDLFARHYKTGQAIPADLVQRLKESANFQAGYATTRQVAFGMLDMAYHGVDPSGIKDIGEFEKALFEKMEVLPQVKETNMSCQFSHIFNGGYSSGYYSYKWAEVLDADAFEFFKEKGIFNSEVAGKFKDNILSKGGSEHPMILYKKFRGREPDPKALLRRAGLLKK</sequence>
<dbReference type="Gene3D" id="1.10.1370.10">
    <property type="entry name" value="Neurolysin, domain 3"/>
    <property type="match status" value="1"/>
</dbReference>
<evidence type="ECO:0000256" key="2">
    <source>
        <dbReference type="ARBA" id="ARBA00022670"/>
    </source>
</evidence>
<dbReference type="InterPro" id="IPR024079">
    <property type="entry name" value="MetalloPept_cat_dom_sf"/>
</dbReference>
<dbReference type="PANTHER" id="PTHR43660:SF1">
    <property type="entry name" value="DIPEPTIDYL CARBOXYPEPTIDASE"/>
    <property type="match status" value="1"/>
</dbReference>
<dbReference type="PANTHER" id="PTHR43660">
    <property type="entry name" value="DIPEPTIDYL CARBOXYPEPTIDASE"/>
    <property type="match status" value="1"/>
</dbReference>
<dbReference type="Pfam" id="PF01432">
    <property type="entry name" value="Peptidase_M3"/>
    <property type="match status" value="1"/>
</dbReference>
<dbReference type="InterPro" id="IPR024077">
    <property type="entry name" value="Neurolysin/TOP_dom2"/>
</dbReference>
<evidence type="ECO:0000256" key="5">
    <source>
        <dbReference type="ARBA" id="ARBA00022833"/>
    </source>
</evidence>
<evidence type="ECO:0000256" key="3">
    <source>
        <dbReference type="ARBA" id="ARBA00022723"/>
    </source>
</evidence>